<reference evidence="1 2" key="1">
    <citation type="journal article" date="2015" name="Genome Announc.">
        <title>Draft Genome Sequence of Norvancomycin-Producing Strain Amycolatopsis orientalis CPCC200066.</title>
        <authorList>
            <person name="Lei X."/>
            <person name="Yuan F."/>
            <person name="Shi Y."/>
            <person name="Li X."/>
            <person name="Wang L."/>
            <person name="Hong B."/>
        </authorList>
    </citation>
    <scope>NUCLEOTIDE SEQUENCE [LARGE SCALE GENOMIC DNA]</scope>
    <source>
        <strain evidence="1 2">B-37</strain>
    </source>
</reference>
<dbReference type="RefSeq" id="WP_044855544.1">
    <property type="nucleotide sequence ID" value="NZ_CP016174.1"/>
</dbReference>
<evidence type="ECO:0000313" key="1">
    <source>
        <dbReference type="EMBL" id="ANN19516.1"/>
    </source>
</evidence>
<gene>
    <name evidence="1" type="ORF">SD37_30460</name>
</gene>
<name>A0A193C4N0_AMYOR</name>
<dbReference type="AlphaFoldDB" id="A0A193C4N0"/>
<dbReference type="Gene3D" id="3.30.450.40">
    <property type="match status" value="1"/>
</dbReference>
<evidence type="ECO:0008006" key="3">
    <source>
        <dbReference type="Google" id="ProtNLM"/>
    </source>
</evidence>
<dbReference type="KEGG" id="aori:SD37_30460"/>
<accession>A0A193C4N0</accession>
<organism evidence="1 2">
    <name type="scientific">Amycolatopsis orientalis</name>
    <name type="common">Nocardia orientalis</name>
    <dbReference type="NCBI Taxonomy" id="31958"/>
    <lineage>
        <taxon>Bacteria</taxon>
        <taxon>Bacillati</taxon>
        <taxon>Actinomycetota</taxon>
        <taxon>Actinomycetes</taxon>
        <taxon>Pseudonocardiales</taxon>
        <taxon>Pseudonocardiaceae</taxon>
        <taxon>Amycolatopsis</taxon>
    </lineage>
</organism>
<dbReference type="InterPro" id="IPR029016">
    <property type="entry name" value="GAF-like_dom_sf"/>
</dbReference>
<dbReference type="EMBL" id="CP016174">
    <property type="protein sequence ID" value="ANN19516.1"/>
    <property type="molecule type" value="Genomic_DNA"/>
</dbReference>
<dbReference type="STRING" id="31958.SD37_30460"/>
<protein>
    <recommendedName>
        <fullName evidence="3">ANTAR domain-containing protein</fullName>
    </recommendedName>
</protein>
<sequence>MTEDQRQRLRSLLAANGDGDSSAVAEICALAVAELAVSGVWVTLIAQTGTLATQQRLVRATDAIATRLEGLQFTVGEGPGLEAVVSGTAILAPDLTATASRWPAFTSGAQAAGAAAVFAFPLSLGTIRLGSLDCYRTTAGQLSSRQIAAALVLAEMTFEAVLSETAGRAHNDLGWITDIHAEVHQASGMVKYDLGITMEAALLRIRGYAYANDIPVAVVAQRIVNRELFLEEE</sequence>
<keyword evidence="2" id="KW-1185">Reference proteome</keyword>
<dbReference type="Proteomes" id="UP000093695">
    <property type="component" value="Chromosome"/>
</dbReference>
<proteinExistence type="predicted"/>
<dbReference type="SUPFAM" id="SSF55781">
    <property type="entry name" value="GAF domain-like"/>
    <property type="match status" value="1"/>
</dbReference>
<evidence type="ECO:0000313" key="2">
    <source>
        <dbReference type="Proteomes" id="UP000093695"/>
    </source>
</evidence>